<reference evidence="1 2" key="1">
    <citation type="submission" date="2014-10" db="EMBL/GenBank/DDBJ databases">
        <title>Draft genome sequence of Pseudomonas chlororaphis EA105.</title>
        <authorList>
            <person name="McCully L.M."/>
            <person name="Bitzer A.S."/>
            <person name="Spence C."/>
            <person name="Bais H."/>
            <person name="Silby M.W."/>
        </authorList>
    </citation>
    <scope>NUCLEOTIDE SEQUENCE [LARGE SCALE GENOMIC DNA]</scope>
    <source>
        <strain evidence="1 2">EA105</strain>
    </source>
</reference>
<dbReference type="Gene3D" id="2.30.30.830">
    <property type="match status" value="1"/>
</dbReference>
<evidence type="ECO:0000313" key="2">
    <source>
        <dbReference type="Proteomes" id="UP000030564"/>
    </source>
</evidence>
<dbReference type="PATRIC" id="fig|587753.9.peg.1775"/>
<protein>
    <submittedName>
        <fullName evidence="1">General secretion pathway protein GspC</fullName>
    </submittedName>
</protein>
<sequence length="143" mass="15007">MAFSFRLSATQLVQSAALIAALAGGLFWSALLLTPAQSHVPALEPQVLPTRADTAALQWFSNQPAPLDIKVSGVLAGAHAAVAILSLNDGPPRSFLVGDRLALGVRVIAIEQDAVVIERGAEQSRLKVSTLPDSPSLPRLTRP</sequence>
<dbReference type="OrthoDB" id="7030973at2"/>
<evidence type="ECO:0000313" key="1">
    <source>
        <dbReference type="EMBL" id="KHA71862.1"/>
    </source>
</evidence>
<dbReference type="Proteomes" id="UP000030564">
    <property type="component" value="Unassembled WGS sequence"/>
</dbReference>
<organism evidence="1 2">
    <name type="scientific">Pseudomonas chlororaphis</name>
    <dbReference type="NCBI Taxonomy" id="587753"/>
    <lineage>
        <taxon>Bacteria</taxon>
        <taxon>Pseudomonadati</taxon>
        <taxon>Pseudomonadota</taxon>
        <taxon>Gammaproteobacteria</taxon>
        <taxon>Pseudomonadales</taxon>
        <taxon>Pseudomonadaceae</taxon>
        <taxon>Pseudomonas</taxon>
    </lineage>
</organism>
<dbReference type="AlphaFoldDB" id="A0A0A6DAX5"/>
<accession>A0A0A6DAX5</accession>
<proteinExistence type="predicted"/>
<name>A0A0A6DAX5_9PSED</name>
<dbReference type="EMBL" id="JSFK01000018">
    <property type="protein sequence ID" value="KHA71862.1"/>
    <property type="molecule type" value="Genomic_DNA"/>
</dbReference>
<gene>
    <name evidence="1" type="ORF">NZ35_18275</name>
</gene>
<comment type="caution">
    <text evidence="1">The sequence shown here is derived from an EMBL/GenBank/DDBJ whole genome shotgun (WGS) entry which is preliminary data.</text>
</comment>